<protein>
    <submittedName>
        <fullName evidence="2">Uncharacterized protein</fullName>
    </submittedName>
</protein>
<sequence length="141" mass="14395">MAFPFPSLSLAGLLARRALLLYAAAWTAVATTAVAVAAFAPELAFVWAVGPGAPLSRACPGTTTGGDGGAFTVGLPLDGPPWDAVCVPAGMFGRAKPDVIVPLVFAVVVVTGAVWFTTAVGVWEDEHDDEPSSPAVFLEQV</sequence>
<feature type="transmembrane region" description="Helical" evidence="1">
    <location>
        <begin position="99"/>
        <end position="123"/>
    </location>
</feature>
<dbReference type="AlphaFoldDB" id="A0A811PGN7"/>
<organism evidence="2 3">
    <name type="scientific">Miscanthus lutarioriparius</name>
    <dbReference type="NCBI Taxonomy" id="422564"/>
    <lineage>
        <taxon>Eukaryota</taxon>
        <taxon>Viridiplantae</taxon>
        <taxon>Streptophyta</taxon>
        <taxon>Embryophyta</taxon>
        <taxon>Tracheophyta</taxon>
        <taxon>Spermatophyta</taxon>
        <taxon>Magnoliopsida</taxon>
        <taxon>Liliopsida</taxon>
        <taxon>Poales</taxon>
        <taxon>Poaceae</taxon>
        <taxon>PACMAD clade</taxon>
        <taxon>Panicoideae</taxon>
        <taxon>Andropogonodae</taxon>
        <taxon>Andropogoneae</taxon>
        <taxon>Saccharinae</taxon>
        <taxon>Miscanthus</taxon>
    </lineage>
</organism>
<feature type="transmembrane region" description="Helical" evidence="1">
    <location>
        <begin position="20"/>
        <end position="40"/>
    </location>
</feature>
<proteinExistence type="predicted"/>
<keyword evidence="1" id="KW-0812">Transmembrane</keyword>
<evidence type="ECO:0000313" key="3">
    <source>
        <dbReference type="Proteomes" id="UP000604825"/>
    </source>
</evidence>
<accession>A0A811PGN7</accession>
<dbReference type="EMBL" id="CAJGYO010000006">
    <property type="protein sequence ID" value="CAD6239630.1"/>
    <property type="molecule type" value="Genomic_DNA"/>
</dbReference>
<reference evidence="2" key="1">
    <citation type="submission" date="2020-10" db="EMBL/GenBank/DDBJ databases">
        <authorList>
            <person name="Han B."/>
            <person name="Lu T."/>
            <person name="Zhao Q."/>
            <person name="Huang X."/>
            <person name="Zhao Y."/>
        </authorList>
    </citation>
    <scope>NUCLEOTIDE SEQUENCE</scope>
</reference>
<keyword evidence="3" id="KW-1185">Reference proteome</keyword>
<evidence type="ECO:0000313" key="2">
    <source>
        <dbReference type="EMBL" id="CAD6239630.1"/>
    </source>
</evidence>
<keyword evidence="1" id="KW-0472">Membrane</keyword>
<dbReference type="PANTHER" id="PTHR34658">
    <property type="entry name" value="OS01G0151800 PROTEIN"/>
    <property type="match status" value="1"/>
</dbReference>
<evidence type="ECO:0000256" key="1">
    <source>
        <dbReference type="SAM" id="Phobius"/>
    </source>
</evidence>
<dbReference type="PANTHER" id="PTHR34658:SF2">
    <property type="entry name" value="OS01G0151800 PROTEIN"/>
    <property type="match status" value="1"/>
</dbReference>
<gene>
    <name evidence="2" type="ORF">NCGR_LOCUS26530</name>
</gene>
<keyword evidence="1" id="KW-1133">Transmembrane helix</keyword>
<name>A0A811PGN7_9POAL</name>
<dbReference type="Proteomes" id="UP000604825">
    <property type="component" value="Unassembled WGS sequence"/>
</dbReference>
<comment type="caution">
    <text evidence="2">The sequence shown here is derived from an EMBL/GenBank/DDBJ whole genome shotgun (WGS) entry which is preliminary data.</text>
</comment>